<reference evidence="7" key="1">
    <citation type="submission" date="2023-07" db="EMBL/GenBank/DDBJ databases">
        <authorList>
            <person name="Luz R."/>
            <person name="Cordeiro R."/>
            <person name="Fonseca A."/>
            <person name="Goncalves V."/>
        </authorList>
    </citation>
    <scope>NUCLEOTIDE SEQUENCE [LARGE SCALE GENOMIC DNA]</scope>
    <source>
        <strain evidence="7">BACA0444</strain>
    </source>
</reference>
<dbReference type="RefSeq" id="WP_322876652.1">
    <property type="nucleotide sequence ID" value="NZ_JAVMIP010000001.1"/>
</dbReference>
<dbReference type="NCBIfam" id="NF008359">
    <property type="entry name" value="PRK11148.1"/>
    <property type="match status" value="1"/>
</dbReference>
<dbReference type="PANTHER" id="PTHR42988:SF2">
    <property type="entry name" value="CYCLIC NUCLEOTIDE PHOSPHODIESTERASE CBUA0032-RELATED"/>
    <property type="match status" value="1"/>
</dbReference>
<dbReference type="InterPro" id="IPR026575">
    <property type="entry name" value="GpdQ/CpdA-like"/>
</dbReference>
<accession>A0AAE4JY30</accession>
<dbReference type="CDD" id="cd07402">
    <property type="entry name" value="MPP_GpdQ"/>
    <property type="match status" value="1"/>
</dbReference>
<dbReference type="GO" id="GO:0004115">
    <property type="term" value="F:3',5'-cyclic-AMP phosphodiesterase activity"/>
    <property type="evidence" value="ECO:0007669"/>
    <property type="project" value="UniProtKB-EC"/>
</dbReference>
<evidence type="ECO:0000313" key="6">
    <source>
        <dbReference type="EMBL" id="MDS3859317.1"/>
    </source>
</evidence>
<dbReference type="PANTHER" id="PTHR42988">
    <property type="entry name" value="PHOSPHOHYDROLASE"/>
    <property type="match status" value="1"/>
</dbReference>
<dbReference type="EC" id="3.1.4.53" evidence="6"/>
<dbReference type="EMBL" id="JAVMIP010000001">
    <property type="protein sequence ID" value="MDS3859317.1"/>
    <property type="molecule type" value="Genomic_DNA"/>
</dbReference>
<protein>
    <submittedName>
        <fullName evidence="6">3',5'-cyclic-AMP phosphodiesterase</fullName>
        <ecNumber evidence="6">3.1.4.53</ecNumber>
    </submittedName>
</protein>
<evidence type="ECO:0000259" key="5">
    <source>
        <dbReference type="Pfam" id="PF00149"/>
    </source>
</evidence>
<evidence type="ECO:0000256" key="4">
    <source>
        <dbReference type="ARBA" id="ARBA00025742"/>
    </source>
</evidence>
<keyword evidence="2 6" id="KW-0378">Hydrolase</keyword>
<dbReference type="Gene3D" id="3.60.21.10">
    <property type="match status" value="1"/>
</dbReference>
<keyword evidence="1" id="KW-0479">Metal-binding</keyword>
<dbReference type="InterPro" id="IPR050884">
    <property type="entry name" value="CNP_phosphodiesterase-III"/>
</dbReference>
<dbReference type="InterPro" id="IPR004843">
    <property type="entry name" value="Calcineurin-like_PHP"/>
</dbReference>
<evidence type="ECO:0000256" key="2">
    <source>
        <dbReference type="ARBA" id="ARBA00022801"/>
    </source>
</evidence>
<keyword evidence="3" id="KW-0408">Iron</keyword>
<proteinExistence type="inferred from homology"/>
<sequence>MVRALHLVQVSDTHLFAEPTGKLLGLVTADSFQSVLSTVQALAPAPDLLILTGDLAQDHQAKTYQYLRTLMASLTTPIYWLAGNHDQPELMVQELSHPPFNGIKAFQAGGWQFILLSSHLPGHVHGHLSQETLTDLSTQLQQASDRPTLVALHHPPFLVGSQWLDGSRLDNPEDLFAVLALFPQVKLVLFGHIHQEFQQERQGITYLGTPSTCIQFLPASQEFGLEPVGPGFRQVWLYPDGAWETKVTRVDFSTQVDATATGY</sequence>
<dbReference type="AlphaFoldDB" id="A0AAE4JY30"/>
<comment type="similarity">
    <text evidence="4">Belongs to the cyclic nucleotide phosphodiesterase class-III family.</text>
</comment>
<organism evidence="6 7">
    <name type="scientific">Pseudocalidococcus azoricus BACA0444</name>
    <dbReference type="NCBI Taxonomy" id="2918990"/>
    <lineage>
        <taxon>Bacteria</taxon>
        <taxon>Bacillati</taxon>
        <taxon>Cyanobacteriota</taxon>
        <taxon>Cyanophyceae</taxon>
        <taxon>Acaryochloridales</taxon>
        <taxon>Thermosynechococcaceae</taxon>
        <taxon>Pseudocalidococcus</taxon>
        <taxon>Pseudocalidococcus azoricus</taxon>
    </lineage>
</organism>
<evidence type="ECO:0000313" key="7">
    <source>
        <dbReference type="Proteomes" id="UP001268256"/>
    </source>
</evidence>
<dbReference type="SUPFAM" id="SSF56300">
    <property type="entry name" value="Metallo-dependent phosphatases"/>
    <property type="match status" value="1"/>
</dbReference>
<dbReference type="InterPro" id="IPR029052">
    <property type="entry name" value="Metallo-depent_PP-like"/>
</dbReference>
<feature type="domain" description="Calcineurin-like phosphoesterase" evidence="5">
    <location>
        <begin position="6"/>
        <end position="195"/>
    </location>
</feature>
<comment type="caution">
    <text evidence="6">The sequence shown here is derived from an EMBL/GenBank/DDBJ whole genome shotgun (WGS) entry which is preliminary data.</text>
</comment>
<name>A0AAE4JY30_9CYAN</name>
<gene>
    <name evidence="6" type="primary">cpdA</name>
    <name evidence="6" type="ORF">RIF25_00710</name>
</gene>
<dbReference type="GO" id="GO:0046872">
    <property type="term" value="F:metal ion binding"/>
    <property type="evidence" value="ECO:0007669"/>
    <property type="project" value="UniProtKB-KW"/>
</dbReference>
<dbReference type="Proteomes" id="UP001268256">
    <property type="component" value="Unassembled WGS sequence"/>
</dbReference>
<keyword evidence="7" id="KW-1185">Reference proteome</keyword>
<evidence type="ECO:0000256" key="3">
    <source>
        <dbReference type="ARBA" id="ARBA00023004"/>
    </source>
</evidence>
<evidence type="ECO:0000256" key="1">
    <source>
        <dbReference type="ARBA" id="ARBA00022723"/>
    </source>
</evidence>
<dbReference type="Pfam" id="PF00149">
    <property type="entry name" value="Metallophos"/>
    <property type="match status" value="1"/>
</dbReference>